<evidence type="ECO:0000256" key="7">
    <source>
        <dbReference type="ARBA" id="ARBA00022833"/>
    </source>
</evidence>
<dbReference type="GO" id="GO:0061630">
    <property type="term" value="F:ubiquitin protein ligase activity"/>
    <property type="evidence" value="ECO:0007669"/>
    <property type="project" value="UniProtKB-EC"/>
</dbReference>
<dbReference type="GO" id="GO:0005737">
    <property type="term" value="C:cytoplasm"/>
    <property type="evidence" value="ECO:0007669"/>
    <property type="project" value="TreeGrafter"/>
</dbReference>
<proteinExistence type="predicted"/>
<comment type="catalytic activity">
    <reaction evidence="1">
        <text>S-ubiquitinyl-[E2 ubiquitin-conjugating enzyme]-L-cysteine + [acceptor protein]-L-lysine = [E2 ubiquitin-conjugating enzyme]-L-cysteine + N(6)-ubiquitinyl-[acceptor protein]-L-lysine.</text>
        <dbReference type="EC" id="2.3.2.27"/>
    </reaction>
</comment>
<dbReference type="AlphaFoldDB" id="A0A5P1FKB7"/>
<keyword evidence="5 8" id="KW-0863">Zinc-finger</keyword>
<protein>
    <recommendedName>
        <fullName evidence="2">RING-type E3 ubiquitin transferase</fullName>
        <ecNumber evidence="2">2.3.2.27</ecNumber>
    </recommendedName>
</protein>
<dbReference type="OrthoDB" id="21204at2759"/>
<evidence type="ECO:0000256" key="3">
    <source>
        <dbReference type="ARBA" id="ARBA00022679"/>
    </source>
</evidence>
<evidence type="ECO:0000313" key="11">
    <source>
        <dbReference type="EMBL" id="ONK78163.1"/>
    </source>
</evidence>
<dbReference type="FunFam" id="3.30.40.10:FF:000022">
    <property type="entry name" value="E3 ubiquitin-protein ligase RING1-like"/>
    <property type="match status" value="1"/>
</dbReference>
<dbReference type="GO" id="GO:0008270">
    <property type="term" value="F:zinc ion binding"/>
    <property type="evidence" value="ECO:0007669"/>
    <property type="project" value="UniProtKB-KW"/>
</dbReference>
<keyword evidence="6" id="KW-0833">Ubl conjugation pathway</keyword>
<name>A0A5P1FKB7_ASPOF</name>
<keyword evidence="12" id="KW-1185">Reference proteome</keyword>
<gene>
    <name evidence="11" type="ORF">A4U43_C02F15170</name>
</gene>
<dbReference type="GO" id="GO:0016567">
    <property type="term" value="P:protein ubiquitination"/>
    <property type="evidence" value="ECO:0007669"/>
    <property type="project" value="TreeGrafter"/>
</dbReference>
<feature type="compositionally biased region" description="Polar residues" evidence="9">
    <location>
        <begin position="270"/>
        <end position="288"/>
    </location>
</feature>
<keyword evidence="7" id="KW-0862">Zinc</keyword>
<evidence type="ECO:0000256" key="2">
    <source>
        <dbReference type="ARBA" id="ARBA00012483"/>
    </source>
</evidence>
<feature type="region of interest" description="Disordered" evidence="9">
    <location>
        <begin position="45"/>
        <end position="65"/>
    </location>
</feature>
<dbReference type="OMA" id="DERSADN"/>
<feature type="region of interest" description="Disordered" evidence="9">
    <location>
        <begin position="269"/>
        <end position="288"/>
    </location>
</feature>
<feature type="compositionally biased region" description="Low complexity" evidence="9">
    <location>
        <begin position="294"/>
        <end position="318"/>
    </location>
</feature>
<dbReference type="Pfam" id="PF13639">
    <property type="entry name" value="zf-RING_2"/>
    <property type="match status" value="1"/>
</dbReference>
<evidence type="ECO:0000256" key="6">
    <source>
        <dbReference type="ARBA" id="ARBA00022786"/>
    </source>
</evidence>
<dbReference type="SUPFAM" id="SSF57850">
    <property type="entry name" value="RING/U-box"/>
    <property type="match status" value="1"/>
</dbReference>
<feature type="domain" description="RING-type" evidence="10">
    <location>
        <begin position="228"/>
        <end position="267"/>
    </location>
</feature>
<evidence type="ECO:0000256" key="1">
    <source>
        <dbReference type="ARBA" id="ARBA00000900"/>
    </source>
</evidence>
<dbReference type="SMART" id="SM00184">
    <property type="entry name" value="RING"/>
    <property type="match status" value="1"/>
</dbReference>
<feature type="compositionally biased region" description="Acidic residues" evidence="9">
    <location>
        <begin position="53"/>
        <end position="64"/>
    </location>
</feature>
<dbReference type="Proteomes" id="UP000243459">
    <property type="component" value="Chromosome 2"/>
</dbReference>
<dbReference type="PROSITE" id="PS50089">
    <property type="entry name" value="ZF_RING_2"/>
    <property type="match status" value="1"/>
</dbReference>
<evidence type="ECO:0000256" key="8">
    <source>
        <dbReference type="PROSITE-ProRule" id="PRU00175"/>
    </source>
</evidence>
<dbReference type="EC" id="2.3.2.27" evidence="2"/>
<dbReference type="InterPro" id="IPR039525">
    <property type="entry name" value="RNF126-like_zinc-ribbon"/>
</dbReference>
<keyword evidence="4" id="KW-0479">Metal-binding</keyword>
<reference evidence="12" key="1">
    <citation type="journal article" date="2017" name="Nat. Commun.">
        <title>The asparagus genome sheds light on the origin and evolution of a young Y chromosome.</title>
        <authorList>
            <person name="Harkess A."/>
            <person name="Zhou J."/>
            <person name="Xu C."/>
            <person name="Bowers J.E."/>
            <person name="Van der Hulst R."/>
            <person name="Ayyampalayam S."/>
            <person name="Mercati F."/>
            <person name="Riccardi P."/>
            <person name="McKain M.R."/>
            <person name="Kakrana A."/>
            <person name="Tang H."/>
            <person name="Ray J."/>
            <person name="Groenendijk J."/>
            <person name="Arikit S."/>
            <person name="Mathioni S.M."/>
            <person name="Nakano M."/>
            <person name="Shan H."/>
            <person name="Telgmann-Rauber A."/>
            <person name="Kanno A."/>
            <person name="Yue Z."/>
            <person name="Chen H."/>
            <person name="Li W."/>
            <person name="Chen Y."/>
            <person name="Xu X."/>
            <person name="Zhang Y."/>
            <person name="Luo S."/>
            <person name="Chen H."/>
            <person name="Gao J."/>
            <person name="Mao Z."/>
            <person name="Pires J.C."/>
            <person name="Luo M."/>
            <person name="Kudrna D."/>
            <person name="Wing R.A."/>
            <person name="Meyers B.C."/>
            <person name="Yi K."/>
            <person name="Kong H."/>
            <person name="Lavrijsen P."/>
            <person name="Sunseri F."/>
            <person name="Falavigna A."/>
            <person name="Ye Y."/>
            <person name="Leebens-Mack J.H."/>
            <person name="Chen G."/>
        </authorList>
    </citation>
    <scope>NUCLEOTIDE SEQUENCE [LARGE SCALE GENOMIC DNA]</scope>
    <source>
        <strain evidence="12">cv. DH0086</strain>
    </source>
</reference>
<evidence type="ECO:0000256" key="5">
    <source>
        <dbReference type="ARBA" id="ARBA00022771"/>
    </source>
</evidence>
<sequence>MSEAMSERYWCHMCEQIVNPIMEAEIKCPYCDGGFIEEMSSVGADTGVGGITNEDDDDDDDDELSDRSLSMLAPILLGMMGGRPRRRRLRLLRTDDGSDSDHDHNLEVLLRRRRRHSSAILQLLQGLRTDAGSENETPESERERERERDRESVILINPFNQAVILRGTFDSNDGSSGASLGDYFIGPGLDSLLQHLAENDPNRYGTPPAKKEAVDAMPMVKIEENLNCSVCLDDFEIGSEAREMPCKHKFHSECILPWLELHSSCPVKVSNESGNERGNGSRNLSPWSLSGLFSSTGSRRGRNSLSNPSSSSSSTSETNVHEDEN</sequence>
<accession>A0A5P1FKB7</accession>
<dbReference type="Gene3D" id="3.30.40.10">
    <property type="entry name" value="Zinc/RING finger domain, C3HC4 (zinc finger)"/>
    <property type="match status" value="1"/>
</dbReference>
<keyword evidence="3" id="KW-0808">Transferase</keyword>
<dbReference type="PANTHER" id="PTHR15710:SF22">
    <property type="entry name" value="RING-TYPE E3 UBIQUITIN TRANSFERASE"/>
    <property type="match status" value="1"/>
</dbReference>
<dbReference type="PANTHER" id="PTHR15710">
    <property type="entry name" value="E3 UBIQUITIN-PROTEIN LIGASE PRAJA"/>
    <property type="match status" value="1"/>
</dbReference>
<evidence type="ECO:0000259" key="10">
    <source>
        <dbReference type="PROSITE" id="PS50089"/>
    </source>
</evidence>
<dbReference type="InterPro" id="IPR001841">
    <property type="entry name" value="Znf_RING"/>
</dbReference>
<organism evidence="11 12">
    <name type="scientific">Asparagus officinalis</name>
    <name type="common">Garden asparagus</name>
    <dbReference type="NCBI Taxonomy" id="4686"/>
    <lineage>
        <taxon>Eukaryota</taxon>
        <taxon>Viridiplantae</taxon>
        <taxon>Streptophyta</taxon>
        <taxon>Embryophyta</taxon>
        <taxon>Tracheophyta</taxon>
        <taxon>Spermatophyta</taxon>
        <taxon>Magnoliopsida</taxon>
        <taxon>Liliopsida</taxon>
        <taxon>Asparagales</taxon>
        <taxon>Asparagaceae</taxon>
        <taxon>Asparagoideae</taxon>
        <taxon>Asparagus</taxon>
    </lineage>
</organism>
<evidence type="ECO:0000313" key="12">
    <source>
        <dbReference type="Proteomes" id="UP000243459"/>
    </source>
</evidence>
<feature type="region of interest" description="Disordered" evidence="9">
    <location>
        <begin position="294"/>
        <end position="325"/>
    </location>
</feature>
<feature type="region of interest" description="Disordered" evidence="9">
    <location>
        <begin position="124"/>
        <end position="150"/>
    </location>
</feature>
<dbReference type="Pfam" id="PF14369">
    <property type="entry name" value="Zn_ribbon_19"/>
    <property type="match status" value="1"/>
</dbReference>
<feature type="compositionally biased region" description="Basic and acidic residues" evidence="9">
    <location>
        <begin position="139"/>
        <end position="150"/>
    </location>
</feature>
<evidence type="ECO:0000256" key="9">
    <source>
        <dbReference type="SAM" id="MobiDB-lite"/>
    </source>
</evidence>
<dbReference type="Gramene" id="ONK78163">
    <property type="protein sequence ID" value="ONK78163"/>
    <property type="gene ID" value="A4U43_C02F15170"/>
</dbReference>
<dbReference type="EMBL" id="CM007382">
    <property type="protein sequence ID" value="ONK78163.1"/>
    <property type="molecule type" value="Genomic_DNA"/>
</dbReference>
<evidence type="ECO:0000256" key="4">
    <source>
        <dbReference type="ARBA" id="ARBA00022723"/>
    </source>
</evidence>
<dbReference type="InterPro" id="IPR013083">
    <property type="entry name" value="Znf_RING/FYVE/PHD"/>
</dbReference>